<dbReference type="SUPFAM" id="SSF49562">
    <property type="entry name" value="C2 domain (Calcium/lipid-binding domain, CaLB)"/>
    <property type="match status" value="1"/>
</dbReference>
<feature type="compositionally biased region" description="Low complexity" evidence="4">
    <location>
        <begin position="1488"/>
        <end position="1502"/>
    </location>
</feature>
<feature type="repeat" description="WD" evidence="3">
    <location>
        <begin position="2433"/>
        <end position="2472"/>
    </location>
</feature>
<dbReference type="SMART" id="SM00320">
    <property type="entry name" value="WD40"/>
    <property type="match status" value="8"/>
</dbReference>
<dbReference type="Pfam" id="PF00400">
    <property type="entry name" value="WD40"/>
    <property type="match status" value="6"/>
</dbReference>
<feature type="compositionally biased region" description="Low complexity" evidence="4">
    <location>
        <begin position="1510"/>
        <end position="1545"/>
    </location>
</feature>
<dbReference type="Proteomes" id="UP000002630">
    <property type="component" value="Linkage Group LG01"/>
</dbReference>
<organism evidence="6 7">
    <name type="scientific">Ectocarpus siliculosus</name>
    <name type="common">Brown alga</name>
    <name type="synonym">Conferva siliculosa</name>
    <dbReference type="NCBI Taxonomy" id="2880"/>
    <lineage>
        <taxon>Eukaryota</taxon>
        <taxon>Sar</taxon>
        <taxon>Stramenopiles</taxon>
        <taxon>Ochrophyta</taxon>
        <taxon>PX clade</taxon>
        <taxon>Phaeophyceae</taxon>
        <taxon>Ectocarpales</taxon>
        <taxon>Ectocarpaceae</taxon>
        <taxon>Ectocarpus</taxon>
    </lineage>
</organism>
<accession>D8LB83</accession>
<feature type="region of interest" description="Disordered" evidence="4">
    <location>
        <begin position="1471"/>
        <end position="1610"/>
    </location>
</feature>
<evidence type="ECO:0000256" key="4">
    <source>
        <dbReference type="SAM" id="MobiDB-lite"/>
    </source>
</evidence>
<dbReference type="InterPro" id="IPR035892">
    <property type="entry name" value="C2_domain_sf"/>
</dbReference>
<dbReference type="InterPro" id="IPR036322">
    <property type="entry name" value="WD40_repeat_dom_sf"/>
</dbReference>
<dbReference type="EMBL" id="FN647682">
    <property type="protein sequence ID" value="CBN76592.1"/>
    <property type="molecule type" value="Genomic_DNA"/>
</dbReference>
<gene>
    <name evidence="6" type="ORF">Esi_0000_0308</name>
</gene>
<dbReference type="InterPro" id="IPR019775">
    <property type="entry name" value="WD40_repeat_CS"/>
</dbReference>
<feature type="region of interest" description="Disordered" evidence="4">
    <location>
        <begin position="1880"/>
        <end position="1911"/>
    </location>
</feature>
<keyword evidence="1 3" id="KW-0853">WD repeat</keyword>
<feature type="region of interest" description="Disordered" evidence="4">
    <location>
        <begin position="1011"/>
        <end position="1455"/>
    </location>
</feature>
<feature type="region of interest" description="Disordered" evidence="4">
    <location>
        <begin position="13"/>
        <end position="121"/>
    </location>
</feature>
<feature type="compositionally biased region" description="Low complexity" evidence="4">
    <location>
        <begin position="1217"/>
        <end position="1229"/>
    </location>
</feature>
<feature type="compositionally biased region" description="Acidic residues" evidence="4">
    <location>
        <begin position="1032"/>
        <end position="1044"/>
    </location>
</feature>
<reference evidence="6 7" key="1">
    <citation type="journal article" date="2010" name="Nature">
        <title>The Ectocarpus genome and the independent evolution of multicellularity in brown algae.</title>
        <authorList>
            <person name="Cock J.M."/>
            <person name="Sterck L."/>
            <person name="Rouze P."/>
            <person name="Scornet D."/>
            <person name="Allen A.E."/>
            <person name="Amoutzias G."/>
            <person name="Anthouard V."/>
            <person name="Artiguenave F."/>
            <person name="Aury J.M."/>
            <person name="Badger J.H."/>
            <person name="Beszteri B."/>
            <person name="Billiau K."/>
            <person name="Bonnet E."/>
            <person name="Bothwell J.H."/>
            <person name="Bowler C."/>
            <person name="Boyen C."/>
            <person name="Brownlee C."/>
            <person name="Carrano C.J."/>
            <person name="Charrier B."/>
            <person name="Cho G.Y."/>
            <person name="Coelho S.M."/>
            <person name="Collen J."/>
            <person name="Corre E."/>
            <person name="Da Silva C."/>
            <person name="Delage L."/>
            <person name="Delaroque N."/>
            <person name="Dittami S.M."/>
            <person name="Doulbeau S."/>
            <person name="Elias M."/>
            <person name="Farnham G."/>
            <person name="Gachon C.M."/>
            <person name="Gschloessl B."/>
            <person name="Heesch S."/>
            <person name="Jabbari K."/>
            <person name="Jubin C."/>
            <person name="Kawai H."/>
            <person name="Kimura K."/>
            <person name="Kloareg B."/>
            <person name="Kupper F.C."/>
            <person name="Lang D."/>
            <person name="Le Bail A."/>
            <person name="Leblanc C."/>
            <person name="Lerouge P."/>
            <person name="Lohr M."/>
            <person name="Lopez P.J."/>
            <person name="Martens C."/>
            <person name="Maumus F."/>
            <person name="Michel G."/>
            <person name="Miranda-Saavedra D."/>
            <person name="Morales J."/>
            <person name="Moreau H."/>
            <person name="Motomura T."/>
            <person name="Nagasato C."/>
            <person name="Napoli C.A."/>
            <person name="Nelson D.R."/>
            <person name="Nyvall-Collen P."/>
            <person name="Peters A.F."/>
            <person name="Pommier C."/>
            <person name="Potin P."/>
            <person name="Poulain J."/>
            <person name="Quesneville H."/>
            <person name="Read B."/>
            <person name="Rensing S.A."/>
            <person name="Ritter A."/>
            <person name="Rousvoal S."/>
            <person name="Samanta M."/>
            <person name="Samson G."/>
            <person name="Schroeder D.C."/>
            <person name="Segurens B."/>
            <person name="Strittmatter M."/>
            <person name="Tonon T."/>
            <person name="Tregear J.W."/>
            <person name="Valentin K."/>
            <person name="von Dassow P."/>
            <person name="Yamagishi T."/>
            <person name="Van de Peer Y."/>
            <person name="Wincker P."/>
        </authorList>
    </citation>
    <scope>NUCLEOTIDE SEQUENCE [LARGE SCALE GENOMIC DNA]</scope>
    <source>
        <strain evidence="7">Ec32 / CCAP1310/4</strain>
    </source>
</reference>
<feature type="repeat" description="WD" evidence="3">
    <location>
        <begin position="2633"/>
        <end position="2668"/>
    </location>
</feature>
<feature type="region of interest" description="Disordered" evidence="4">
    <location>
        <begin position="249"/>
        <end position="268"/>
    </location>
</feature>
<protein>
    <submittedName>
        <fullName evidence="6">WD-40 repeat protein</fullName>
    </submittedName>
</protein>
<evidence type="ECO:0000256" key="2">
    <source>
        <dbReference type="ARBA" id="ARBA00022737"/>
    </source>
</evidence>
<dbReference type="PROSITE" id="PS50294">
    <property type="entry name" value="WD_REPEATS_REGION"/>
    <property type="match status" value="4"/>
</dbReference>
<evidence type="ECO:0000313" key="7">
    <source>
        <dbReference type="Proteomes" id="UP000002630"/>
    </source>
</evidence>
<dbReference type="SUPFAM" id="SSF50978">
    <property type="entry name" value="WD40 repeat-like"/>
    <property type="match status" value="2"/>
</dbReference>
<feature type="repeat" description="WD" evidence="3">
    <location>
        <begin position="2545"/>
        <end position="2588"/>
    </location>
</feature>
<feature type="compositionally biased region" description="Low complexity" evidence="4">
    <location>
        <begin position="2092"/>
        <end position="2101"/>
    </location>
</feature>
<feature type="compositionally biased region" description="Low complexity" evidence="4">
    <location>
        <begin position="2056"/>
        <end position="2076"/>
    </location>
</feature>
<dbReference type="InterPro" id="IPR005113">
    <property type="entry name" value="uDENN_dom"/>
</dbReference>
<feature type="compositionally biased region" description="Gly residues" evidence="4">
    <location>
        <begin position="1403"/>
        <end position="1416"/>
    </location>
</feature>
<dbReference type="InterPro" id="IPR037516">
    <property type="entry name" value="Tripartite_DENN"/>
</dbReference>
<feature type="compositionally biased region" description="Low complexity" evidence="4">
    <location>
        <begin position="1241"/>
        <end position="1258"/>
    </location>
</feature>
<dbReference type="PROSITE" id="PS50211">
    <property type="entry name" value="DENN"/>
    <property type="match status" value="1"/>
</dbReference>
<dbReference type="InterPro" id="IPR015943">
    <property type="entry name" value="WD40/YVTN_repeat-like_dom_sf"/>
</dbReference>
<feature type="compositionally biased region" description="Low complexity" evidence="4">
    <location>
        <begin position="61"/>
        <end position="76"/>
    </location>
</feature>
<dbReference type="PROSITE" id="PS00678">
    <property type="entry name" value="WD_REPEATS_1"/>
    <property type="match status" value="3"/>
</dbReference>
<keyword evidence="2" id="KW-0677">Repeat</keyword>
<dbReference type="Gene3D" id="2.130.10.10">
    <property type="entry name" value="YVTN repeat-like/Quinoprotein amine dehydrogenase"/>
    <property type="match status" value="2"/>
</dbReference>
<feature type="compositionally biased region" description="Gly residues" evidence="4">
    <location>
        <begin position="801"/>
        <end position="810"/>
    </location>
</feature>
<dbReference type="InterPro" id="IPR043153">
    <property type="entry name" value="DENN_C"/>
</dbReference>
<dbReference type="OrthoDB" id="75250at2759"/>
<dbReference type="Pfam" id="PF02141">
    <property type="entry name" value="DENN"/>
    <property type="match status" value="1"/>
</dbReference>
<dbReference type="STRING" id="2880.D8LB83"/>
<dbReference type="InterPro" id="IPR001680">
    <property type="entry name" value="WD40_rpt"/>
</dbReference>
<evidence type="ECO:0000256" key="1">
    <source>
        <dbReference type="ARBA" id="ARBA00022574"/>
    </source>
</evidence>
<feature type="region of interest" description="Disordered" evidence="4">
    <location>
        <begin position="2720"/>
        <end position="2741"/>
    </location>
</feature>
<proteinExistence type="predicted"/>
<feature type="region of interest" description="Disordered" evidence="4">
    <location>
        <begin position="539"/>
        <end position="569"/>
    </location>
</feature>
<dbReference type="PANTHER" id="PTHR19848:SF8">
    <property type="entry name" value="F-BOX AND WD REPEAT DOMAIN CONTAINING 7"/>
    <property type="match status" value="1"/>
</dbReference>
<feature type="compositionally biased region" description="Pro residues" evidence="4">
    <location>
        <begin position="1011"/>
        <end position="1021"/>
    </location>
</feature>
<name>D8LB83_ECTSI</name>
<dbReference type="PRINTS" id="PR00320">
    <property type="entry name" value="GPROTEINBRPT"/>
</dbReference>
<feature type="compositionally biased region" description="Basic and acidic residues" evidence="4">
    <location>
        <begin position="1078"/>
        <end position="1093"/>
    </location>
</feature>
<feature type="region of interest" description="Disordered" evidence="4">
    <location>
        <begin position="745"/>
        <end position="773"/>
    </location>
</feature>
<feature type="compositionally biased region" description="Low complexity" evidence="4">
    <location>
        <begin position="1286"/>
        <end position="1304"/>
    </location>
</feature>
<dbReference type="eggNOG" id="KOG0274">
    <property type="taxonomic scope" value="Eukaryota"/>
</dbReference>
<keyword evidence="7" id="KW-1185">Reference proteome</keyword>
<evidence type="ECO:0000313" key="6">
    <source>
        <dbReference type="EMBL" id="CBN76592.1"/>
    </source>
</evidence>
<dbReference type="Pfam" id="PF03456">
    <property type="entry name" value="uDENN"/>
    <property type="match status" value="1"/>
</dbReference>
<feature type="region of interest" description="Disordered" evidence="4">
    <location>
        <begin position="794"/>
        <end position="836"/>
    </location>
</feature>
<feature type="region of interest" description="Disordered" evidence="4">
    <location>
        <begin position="221"/>
        <end position="240"/>
    </location>
</feature>
<feature type="domain" description="UDENN" evidence="5">
    <location>
        <begin position="445"/>
        <end position="925"/>
    </location>
</feature>
<feature type="region of interest" description="Disordered" evidence="4">
    <location>
        <begin position="288"/>
        <end position="323"/>
    </location>
</feature>
<feature type="compositionally biased region" description="Pro residues" evidence="4">
    <location>
        <begin position="2312"/>
        <end position="2321"/>
    </location>
</feature>
<dbReference type="PROSITE" id="PS50082">
    <property type="entry name" value="WD_REPEATS_2"/>
    <property type="match status" value="4"/>
</dbReference>
<feature type="compositionally biased region" description="Gly residues" evidence="4">
    <location>
        <begin position="1363"/>
        <end position="1386"/>
    </location>
</feature>
<dbReference type="SMART" id="SM00800">
    <property type="entry name" value="uDENN"/>
    <property type="match status" value="1"/>
</dbReference>
<feature type="region of interest" description="Disordered" evidence="4">
    <location>
        <begin position="2126"/>
        <end position="2294"/>
    </location>
</feature>
<dbReference type="InParanoid" id="D8LB83"/>
<feature type="compositionally biased region" description="Low complexity" evidence="4">
    <location>
        <begin position="1097"/>
        <end position="1106"/>
    </location>
</feature>
<feature type="repeat" description="WD" evidence="3">
    <location>
        <begin position="2498"/>
        <end position="2544"/>
    </location>
</feature>
<evidence type="ECO:0000256" key="3">
    <source>
        <dbReference type="PROSITE-ProRule" id="PRU00221"/>
    </source>
</evidence>
<feature type="compositionally biased region" description="Low complexity" evidence="4">
    <location>
        <begin position="2145"/>
        <end position="2156"/>
    </location>
</feature>
<feature type="compositionally biased region" description="Polar residues" evidence="4">
    <location>
        <begin position="2157"/>
        <end position="2179"/>
    </location>
</feature>
<feature type="compositionally biased region" description="Low complexity" evidence="4">
    <location>
        <begin position="2260"/>
        <end position="2273"/>
    </location>
</feature>
<dbReference type="InterPro" id="IPR001194">
    <property type="entry name" value="cDENN_dom"/>
</dbReference>
<feature type="compositionally biased region" description="Gly residues" evidence="4">
    <location>
        <begin position="546"/>
        <end position="562"/>
    </location>
</feature>
<feature type="compositionally biased region" description="Gly residues" evidence="4">
    <location>
        <begin position="2214"/>
        <end position="2239"/>
    </location>
</feature>
<feature type="compositionally biased region" description="Gly residues" evidence="4">
    <location>
        <begin position="1107"/>
        <end position="1116"/>
    </location>
</feature>
<dbReference type="PANTHER" id="PTHR19848">
    <property type="entry name" value="WD40 REPEAT PROTEIN"/>
    <property type="match status" value="1"/>
</dbReference>
<sequence length="2802" mass="283554">MMHAVSVTSWLTDAEAEARGEGGGGGGDGGGGDSPGVARSITGEPNRGSFSASSGEGGFGRASSESSLSAAAAGSAARGGGPQGAGALRSGGAEGRGGVVRRTPKPDAARTSSKFVSHGDADGGASWDEEFFFGRVSGEVAVRIVCIDKPLREGAEDEVVGELLIPVSRLPQNEPVEQWYGLEPPVGSGKTFTKAALLLRFLFTSSSSPDAAAAAAATASGAGKGDSAAPVGSQRQSVAALAQAEDGAAGVGGSRAGSPGGGAGAGKAGLGAGNESFRQALLMAGVTPEGAGGGGSNADSAGVRRTGFPGGGGAKRGDEFSVDPSIDPFGADEIEEGDEYLGGGGDDSQVARAAHRGELSLLHSQQQLQLGSWGGSNVGTAVLPGTTAAEAALALSTDEVLPAGLVDYFLVVGPAANEEGKLKVADYADCGFGSSGATAGRGGGSGPGVDELPATAVEVESAVLEHFPEEQREDAPFPTKVEWFCFPQGLFLRSAASQPAPHVSSFVRFTSGVRSYGLCLTFYRPVDVLEETNPFVAESAPRGNEAGEGGGQSADGTGGGGKHPSPPGQRRRRLWCPICLCVLTHIPVLEGLMHWLRMFHWCMVRSLRPKGVLELFAAILQEGRILLHSAKPALLAAVAEGVFALMYPLQWPYAYVPVLPNCLIEHVESPQPFILGVHTDWLSDIAPDALEELIIVDCDLGIVDGQGMEQLPPPVRRSLTKAVRAVLHGNLGGLDAPARLSKPEAASAAATATGRRAAKGGAPSSSSSAQKSGYLASGPVGAVGLSAWTDRDRRGAVASGDGTGGQGGGEKSAEVGGDQSMGGGRRSGGEVAVRKARRGRARGAAARVEALLRLEFARAMADMLYGFTECLFFLHPDRPIFNGARFLQEYCEESYVPFMSVVIDTLAFKYLLETQDTPPLRPFHDLLDKARRDALRKGGDHRKHQMILAPQVPDEPPTAGAFDGPFPVVHGFDEVVVSRPKSSDAPAAAAGAAGTDAARGAARLVGGTALPPPAFAIPSPPLRSFAQHGGGDDDDTRGEEEEVDLSASRGKEGDGTGNRAGGSRDGRGSGAGGGVSQEMEHAAEEAREEERHTPSSGGDATAAAAGNGLGGTGAGPGAAVPRRKGDGGGRARPTSGEGSGAKGRAKREERSGLRLSDARGSFIGSSTPIKDEMAAEGEEEDDKGGGGGLRRRGSGASSFNYVRRRTSASEEGEVCYDSAGDWASDGSDGLPAVLANRRRSAAANDEAPPPAEAEAAGGSEERARSLRGSDVGANSDPVQGKETLPATVAAAGGAEARAAVVRAGQSAGESALEEEQPRSSELTVGEGTAPPPSSSLGGADRRPEGIPQGRAAALAAAFERRNTGGGGSGGSSVKGGGTGGASGAGWGSVRERVAALSAKSGEGATGGAGGGSGGGKNKVRTFTSGSRKRWHEGSGGGGGEDDSSTPPLRPSLALRVSSNTAIDEFDAAVSQAGKKLSRAWPPVRSKATDLTTPPSSAAPAALSEEEEDAPSLGGPAGAGTTAGASKDAAPTVEPAATATRPAAAEAIEEEEAVEPDAVAAGPSRRESGAPPNPSVGSGKRSSGGGSVSVEDGAPAHGRQESSSEAFDDDEGYYEPVLAPLSLVDWSHEPLFALGDWDLPQPREWTLADIGKEIAEDLGEALRAQTEGSANAGLGHGAYSLKAGAGLAAAAAGAGDGEELDRDSEKLLQCLEAVYSSDRVSEEVVMDVEETLRTKPVVQKMFLQVLRHASQRGYASSRGPTLLHGPSFETLARFSYTLLCVCVDRVDYSVAHTLLQLTGNYFQVHEGGGDMFRGQPGGAGVPAAGGGAGVDGGGEGEQPGYFSEFLSARICRHPIFTDMRFWQHVLSEAVQAKTEKIAKDRHSIASARRAGAGGHAKDEGGGGSLLSSPGSPDEAVAASNLLGKNPGLKKLDAEANLAVEFKDPALASEIVCRQVKVFLYEMASIGMRAKTAQRYVEAVSLQYKLQPSARNRLSETVRLVWGAVASMAGPGSPPFGSELTPEMSVAQAGWSQAKIDADADADLAAVHSGQPPPPPAAAAATSGGGATSSALSAATPNSGGGSGGGGGGGGRPGSSPSAFSATTAGAGAGAAAMSRLPSLRLSASELVEQLQAESSPSPRMPTAPASGSRGRFRSPGSTPHNAGTGTAAGSSNNKFLSSTFSPSRSTGVGGGGSGRTTPSTLSPQRNNTRSRTESPGGGGGGVVSTGTLGPGSVFGSGGRGRSLEAELSPRRPLVRGRPPSAAAGAAAAAAASGEGLEEAEEAPYSPGPSGGVAGAGADLARRFFFGATAETSPSPPPNPPPEKQLSAAAAAEPSTLPSSPQGSFPPPLLGHAKSVSSSGSIGEGSGWAETVSGGPGELPSLLAPVELHGRDGEGATHHGPILCLAAFESRACAGSTDGTLSVYDLSLVSRVGVLSGHTGPVTTVSCGDDWVLSGSSDSSLRLWQNVSDSASSTTPPRRGFISLGWQAPANAGTFKAKVLAGHQGPITAASAHPRRVDGKPWLAVSGGEDNQIRMWDLRTRRCKVIFTGHTKAITCLTALREDSSTLVLSGAKDCTVRLWDINEASGCKALRKFSGHEGSIGTILKIGPFAAVSCSNDRTLRTWDHRVKGSVGVLRGHTGPVTCVQQMPANRSVLASGSADGTVMMWDVRATAKGPSYTLRGHKDRVTGLLASGRSVYSCSEDASIHEWDWDTGQLKSRFFGNRGKGAGGGGGGRGAGNGSGSGSNNGGISCLSGTGAAVLTAGWDKVVRMWPRSAPAPQSQEAVAAAAAAAAASAQAAGGRRR</sequence>
<feature type="region of interest" description="Disordered" evidence="4">
    <location>
        <begin position="2307"/>
        <end position="2374"/>
    </location>
</feature>
<feature type="compositionally biased region" description="Low complexity" evidence="4">
    <location>
        <begin position="297"/>
        <end position="307"/>
    </location>
</feature>
<feature type="compositionally biased region" description="Gly residues" evidence="4">
    <location>
        <begin position="2722"/>
        <end position="2741"/>
    </location>
</feature>
<dbReference type="CDD" id="cd00200">
    <property type="entry name" value="WD40"/>
    <property type="match status" value="1"/>
</dbReference>
<dbReference type="SMART" id="SM00799">
    <property type="entry name" value="DENN"/>
    <property type="match status" value="1"/>
</dbReference>
<evidence type="ECO:0000259" key="5">
    <source>
        <dbReference type="PROSITE" id="PS50211"/>
    </source>
</evidence>
<feature type="compositionally biased region" description="Gly residues" evidence="4">
    <location>
        <begin position="21"/>
        <end position="34"/>
    </location>
</feature>
<feature type="compositionally biased region" description="Low complexity" evidence="4">
    <location>
        <begin position="221"/>
        <end position="230"/>
    </location>
</feature>
<dbReference type="InterPro" id="IPR020472">
    <property type="entry name" value="WD40_PAC1"/>
</dbReference>
<dbReference type="Gene3D" id="3.40.50.11500">
    <property type="match status" value="1"/>
</dbReference>
<dbReference type="EMBL" id="FN649726">
    <property type="protein sequence ID" value="CBN76592.1"/>
    <property type="molecule type" value="Genomic_DNA"/>
</dbReference>
<feature type="compositionally biased region" description="Gly residues" evidence="4">
    <location>
        <begin position="2077"/>
        <end position="2091"/>
    </location>
</feature>
<feature type="region of interest" description="Disordered" evidence="4">
    <location>
        <begin position="2043"/>
        <end position="2101"/>
    </location>
</feature>
<dbReference type="eggNOG" id="KOG2127">
    <property type="taxonomic scope" value="Eukaryota"/>
</dbReference>